<keyword evidence="10" id="KW-0456">Lyase</keyword>
<dbReference type="InterPro" id="IPR014729">
    <property type="entry name" value="Rossmann-like_a/b/a_fold"/>
</dbReference>
<dbReference type="GO" id="GO:0003677">
    <property type="term" value="F:DNA binding"/>
    <property type="evidence" value="ECO:0007669"/>
    <property type="project" value="UniProtKB-KW"/>
</dbReference>
<dbReference type="Pfam" id="PF00875">
    <property type="entry name" value="DNA_photolyase"/>
    <property type="match status" value="1"/>
</dbReference>
<dbReference type="NCBIfam" id="TIGR00591">
    <property type="entry name" value="phr2"/>
    <property type="match status" value="1"/>
</dbReference>
<evidence type="ECO:0000256" key="8">
    <source>
        <dbReference type="ARBA" id="ARBA00023125"/>
    </source>
</evidence>
<organism evidence="16 17">
    <name type="scientific">Halocaridina rubra</name>
    <name type="common">Hawaiian red shrimp</name>
    <dbReference type="NCBI Taxonomy" id="373956"/>
    <lineage>
        <taxon>Eukaryota</taxon>
        <taxon>Metazoa</taxon>
        <taxon>Ecdysozoa</taxon>
        <taxon>Arthropoda</taxon>
        <taxon>Crustacea</taxon>
        <taxon>Multicrustacea</taxon>
        <taxon>Malacostraca</taxon>
        <taxon>Eumalacostraca</taxon>
        <taxon>Eucarida</taxon>
        <taxon>Decapoda</taxon>
        <taxon>Pleocyemata</taxon>
        <taxon>Caridea</taxon>
        <taxon>Atyoidea</taxon>
        <taxon>Atyidae</taxon>
        <taxon>Halocaridina</taxon>
    </lineage>
</organism>
<dbReference type="InterPro" id="IPR036134">
    <property type="entry name" value="Crypto/Photolyase_FAD-like_sf"/>
</dbReference>
<dbReference type="InterPro" id="IPR008148">
    <property type="entry name" value="DNA_photolyase_2"/>
</dbReference>
<evidence type="ECO:0000256" key="5">
    <source>
        <dbReference type="ARBA" id="ARBA00022630"/>
    </source>
</evidence>
<dbReference type="FunFam" id="1.25.40.80:FF:000004">
    <property type="entry name" value="Deoxyribodipyrimidine photolyase"/>
    <property type="match status" value="1"/>
</dbReference>
<name>A0AAN8XDR2_HALRR</name>
<keyword evidence="8" id="KW-0238">DNA-binding</keyword>
<dbReference type="PANTHER" id="PTHR10211">
    <property type="entry name" value="DEOXYRIBODIPYRIMIDINE PHOTOLYASE"/>
    <property type="match status" value="1"/>
</dbReference>
<evidence type="ECO:0000256" key="10">
    <source>
        <dbReference type="ARBA" id="ARBA00023239"/>
    </source>
</evidence>
<dbReference type="InterPro" id="IPR036155">
    <property type="entry name" value="Crypto/Photolyase_N_sf"/>
</dbReference>
<gene>
    <name evidence="16" type="ORF">SK128_002583</name>
</gene>
<evidence type="ECO:0000313" key="16">
    <source>
        <dbReference type="EMBL" id="KAK7077225.1"/>
    </source>
</evidence>
<evidence type="ECO:0000256" key="11">
    <source>
        <dbReference type="ARBA" id="ARBA00031671"/>
    </source>
</evidence>
<accession>A0AAN8XDR2</accession>
<comment type="caution">
    <text evidence="16">The sequence shown here is derived from an EMBL/GenBank/DDBJ whole genome shotgun (WGS) entry which is preliminary data.</text>
</comment>
<dbReference type="EC" id="4.1.99.3" evidence="3"/>
<reference evidence="16 17" key="1">
    <citation type="submission" date="2023-11" db="EMBL/GenBank/DDBJ databases">
        <title>Halocaridina rubra genome assembly.</title>
        <authorList>
            <person name="Smith C."/>
        </authorList>
    </citation>
    <scope>NUCLEOTIDE SEQUENCE [LARGE SCALE GENOMIC DNA]</scope>
    <source>
        <strain evidence="16">EP-1</strain>
        <tissue evidence="16">Whole</tissue>
    </source>
</reference>
<dbReference type="GO" id="GO:0000719">
    <property type="term" value="P:photoreactive repair"/>
    <property type="evidence" value="ECO:0007669"/>
    <property type="project" value="TreeGrafter"/>
</dbReference>
<evidence type="ECO:0000256" key="2">
    <source>
        <dbReference type="ARBA" id="ARBA00006409"/>
    </source>
</evidence>
<evidence type="ECO:0000256" key="14">
    <source>
        <dbReference type="ARBA" id="ARBA00083107"/>
    </source>
</evidence>
<feature type="domain" description="Photolyase/cryptochrome alpha/beta" evidence="15">
    <location>
        <begin position="107"/>
        <end position="239"/>
    </location>
</feature>
<evidence type="ECO:0000256" key="7">
    <source>
        <dbReference type="ARBA" id="ARBA00022827"/>
    </source>
</evidence>
<evidence type="ECO:0000256" key="12">
    <source>
        <dbReference type="ARBA" id="ARBA00033999"/>
    </source>
</evidence>
<comment type="function">
    <text evidence="13">Involved in repair of UV radiation-induced DNA damage. Catalyzes the light-dependent monomerization (300-600 nm) of cyclobutyl pyrimidine dimers (in cis-syn configuration), which are formed between adjacent bases on the same DNA strand upon exposure to ultraviolet radiation.</text>
</comment>
<protein>
    <recommendedName>
        <fullName evidence="4">Deoxyribodipyrimidine photo-lyase</fullName>
        <ecNumber evidence="3">4.1.99.3</ecNumber>
    </recommendedName>
    <alternativeName>
        <fullName evidence="11">DNA photolyase</fullName>
    </alternativeName>
    <alternativeName>
        <fullName evidence="14">Photoreactivating enzyme</fullName>
    </alternativeName>
</protein>
<keyword evidence="5" id="KW-0285">Flavoprotein</keyword>
<dbReference type="InterPro" id="IPR006050">
    <property type="entry name" value="DNA_photolyase_N"/>
</dbReference>
<dbReference type="Gene3D" id="1.25.40.80">
    <property type="match status" value="1"/>
</dbReference>
<dbReference type="InterPro" id="IPR052219">
    <property type="entry name" value="Photolyase_Class-2"/>
</dbReference>
<dbReference type="Proteomes" id="UP001381693">
    <property type="component" value="Unassembled WGS sequence"/>
</dbReference>
<dbReference type="GO" id="GO:0003904">
    <property type="term" value="F:deoxyribodipyrimidine photo-lyase activity"/>
    <property type="evidence" value="ECO:0007669"/>
    <property type="project" value="UniProtKB-EC"/>
</dbReference>
<dbReference type="PANTHER" id="PTHR10211:SF0">
    <property type="entry name" value="DEOXYRIBODIPYRIMIDINE PHOTO-LYASE"/>
    <property type="match status" value="1"/>
</dbReference>
<dbReference type="EMBL" id="JAXCGZ010009453">
    <property type="protein sequence ID" value="KAK7077225.1"/>
    <property type="molecule type" value="Genomic_DNA"/>
</dbReference>
<comment type="cofactor">
    <cofactor evidence="1">
        <name>FAD</name>
        <dbReference type="ChEBI" id="CHEBI:57692"/>
    </cofactor>
</comment>
<dbReference type="FunFam" id="1.10.579.10:FF:000002">
    <property type="entry name" value="Deoxyribodipyrimidine photolyase"/>
    <property type="match status" value="1"/>
</dbReference>
<evidence type="ECO:0000313" key="17">
    <source>
        <dbReference type="Proteomes" id="UP001381693"/>
    </source>
</evidence>
<proteinExistence type="inferred from homology"/>
<dbReference type="SUPFAM" id="SSF48173">
    <property type="entry name" value="Cryptochrome/photolyase FAD-binding domain"/>
    <property type="match status" value="1"/>
</dbReference>
<keyword evidence="9" id="KW-0234">DNA repair</keyword>
<evidence type="ECO:0000256" key="3">
    <source>
        <dbReference type="ARBA" id="ARBA00013149"/>
    </source>
</evidence>
<dbReference type="Gene3D" id="3.40.50.620">
    <property type="entry name" value="HUPs"/>
    <property type="match status" value="1"/>
</dbReference>
<dbReference type="AlphaFoldDB" id="A0AAN8XDR2"/>
<evidence type="ECO:0000256" key="13">
    <source>
        <dbReference type="ARBA" id="ARBA00059220"/>
    </source>
</evidence>
<keyword evidence="7" id="KW-0274">FAD</keyword>
<keyword evidence="6" id="KW-0227">DNA damage</keyword>
<keyword evidence="17" id="KW-1185">Reference proteome</keyword>
<evidence type="ECO:0000256" key="4">
    <source>
        <dbReference type="ARBA" id="ARBA00014046"/>
    </source>
</evidence>
<dbReference type="GO" id="GO:0009650">
    <property type="term" value="P:UV protection"/>
    <property type="evidence" value="ECO:0007669"/>
    <property type="project" value="UniProtKB-ARBA"/>
</dbReference>
<evidence type="ECO:0000256" key="6">
    <source>
        <dbReference type="ARBA" id="ARBA00022763"/>
    </source>
</evidence>
<dbReference type="PROSITE" id="PS51645">
    <property type="entry name" value="PHR_CRY_ALPHA_BETA"/>
    <property type="match status" value="1"/>
</dbReference>
<comment type="catalytic activity">
    <reaction evidence="12">
        <text>cyclobutadipyrimidine (in DNA) = 2 pyrimidine residues (in DNA).</text>
        <dbReference type="EC" id="4.1.99.3"/>
    </reaction>
</comment>
<evidence type="ECO:0000259" key="15">
    <source>
        <dbReference type="PROSITE" id="PS51645"/>
    </source>
</evidence>
<evidence type="ECO:0000256" key="9">
    <source>
        <dbReference type="ARBA" id="ARBA00023204"/>
    </source>
</evidence>
<dbReference type="Gene3D" id="1.10.579.10">
    <property type="entry name" value="DNA Cyclobutane Dipyrimidine Photolyase, subunit A, domain 3"/>
    <property type="match status" value="1"/>
</dbReference>
<dbReference type="FunFam" id="3.40.50.620:FF:000110">
    <property type="entry name" value="Deoxyribodipyrimidine photolyase"/>
    <property type="match status" value="1"/>
</dbReference>
<sequence length="549" mass="63260">MPQTKDKRKKNQDYYAQGYASGYSAYEPSQHMAQHIPVKRFVPSAPMKEIASVSKMSAIDMETCGMNIHSRLDKERTQIGSSILEVTFHESRVQLLNGAKSVPNESKGIVYWMCRDQRVQDNWAFLFAQRIALKNKLPLHVAFCLVPKFQDATYRHYHFILKGLEEIESECKKLGIEFHLLFGHACDVFPEFIKSYGIGGLVTDFSPLRVPLQWVQEVKDVISSTVPIFRVDAHNIIPCWATSDILEYAAYTIRKKVHDKLPTFLTGFPPVVIHPYESTQKAKPINWAFAHNCLEVDITVGPVNWAAPGTKAGLDCLHDFCEKRLHMFEKQSNDPTVNAQSNLSPWLHFGQISPQRVALEVSRYRGRLQEPVNAFLEQITVRRELADNFCFYQKNYDNINGAPDWARNALENHRHDGREYLYSRETLEKASTHDELWNSTQNQLVQNGKIHGYMRMYWAKKILEWTVSPEEAIATAVYLNDRYSLDGCDPNGYNGIMWSVCGVHDKMFDDRPVFGKIRYMSYFGCKKKFSIEAYVRQNGGKKHRYMPSS</sequence>
<evidence type="ECO:0000256" key="1">
    <source>
        <dbReference type="ARBA" id="ARBA00001974"/>
    </source>
</evidence>
<comment type="similarity">
    <text evidence="2">Belongs to the DNA photolyase class-2 family.</text>
</comment>
<dbReference type="SUPFAM" id="SSF52425">
    <property type="entry name" value="Cryptochrome/photolyase, N-terminal domain"/>
    <property type="match status" value="1"/>
</dbReference>